<dbReference type="Proteomes" id="UP001589605">
    <property type="component" value="Unassembled WGS sequence"/>
</dbReference>
<proteinExistence type="predicted"/>
<accession>A0ABV5F581</accession>
<evidence type="ECO:0000256" key="1">
    <source>
        <dbReference type="ARBA" id="ARBA00022729"/>
    </source>
</evidence>
<dbReference type="EMBL" id="JBHMEZ010000020">
    <property type="protein sequence ID" value="MFB9054606.1"/>
    <property type="molecule type" value="Genomic_DNA"/>
</dbReference>
<name>A0ABV5F581_9FLAO</name>
<dbReference type="NCBIfam" id="TIGR04183">
    <property type="entry name" value="Por_Secre_tail"/>
    <property type="match status" value="1"/>
</dbReference>
<feature type="domain" description="Secretion system C-terminal sorting" evidence="2">
    <location>
        <begin position="1"/>
        <end position="64"/>
    </location>
</feature>
<gene>
    <name evidence="3" type="ORF">ACFFVB_16075</name>
</gene>
<organism evidence="3 4">
    <name type="scientific">Formosa undariae</name>
    <dbReference type="NCBI Taxonomy" id="1325436"/>
    <lineage>
        <taxon>Bacteria</taxon>
        <taxon>Pseudomonadati</taxon>
        <taxon>Bacteroidota</taxon>
        <taxon>Flavobacteriia</taxon>
        <taxon>Flavobacteriales</taxon>
        <taxon>Flavobacteriaceae</taxon>
        <taxon>Formosa</taxon>
    </lineage>
</organism>
<dbReference type="RefSeq" id="WP_382384247.1">
    <property type="nucleotide sequence ID" value="NZ_JBHMEZ010000020.1"/>
</dbReference>
<dbReference type="Pfam" id="PF18962">
    <property type="entry name" value="Por_Secre_tail"/>
    <property type="match status" value="1"/>
</dbReference>
<sequence>PVPAKNTLNIKGITKDTTVQIYNITGALVQSTAIRVNAAAIDTSSLNSGIYFIKIENTVKKFVINK</sequence>
<comment type="caution">
    <text evidence="3">The sequence shown here is derived from an EMBL/GenBank/DDBJ whole genome shotgun (WGS) entry which is preliminary data.</text>
</comment>
<evidence type="ECO:0000313" key="3">
    <source>
        <dbReference type="EMBL" id="MFB9054606.1"/>
    </source>
</evidence>
<keyword evidence="4" id="KW-1185">Reference proteome</keyword>
<evidence type="ECO:0000313" key="4">
    <source>
        <dbReference type="Proteomes" id="UP001589605"/>
    </source>
</evidence>
<keyword evidence="1" id="KW-0732">Signal</keyword>
<feature type="non-terminal residue" evidence="3">
    <location>
        <position position="1"/>
    </location>
</feature>
<evidence type="ECO:0000259" key="2">
    <source>
        <dbReference type="Pfam" id="PF18962"/>
    </source>
</evidence>
<protein>
    <submittedName>
        <fullName evidence="3">T9SS type A sorting domain-containing protein</fullName>
    </submittedName>
</protein>
<reference evidence="3 4" key="1">
    <citation type="submission" date="2024-09" db="EMBL/GenBank/DDBJ databases">
        <authorList>
            <person name="Sun Q."/>
            <person name="Mori K."/>
        </authorList>
    </citation>
    <scope>NUCLEOTIDE SEQUENCE [LARGE SCALE GENOMIC DNA]</scope>
    <source>
        <strain evidence="3 4">CECT 8286</strain>
    </source>
</reference>
<dbReference type="InterPro" id="IPR026444">
    <property type="entry name" value="Secre_tail"/>
</dbReference>